<evidence type="ECO:0000256" key="7">
    <source>
        <dbReference type="SAM" id="MobiDB-lite"/>
    </source>
</evidence>
<dbReference type="PANTHER" id="PTHR13161:SF15">
    <property type="entry name" value="SPLICING FACTOR, SUPPRESSOR OF WHITE-APRICOT HOMOLOG"/>
    <property type="match status" value="1"/>
</dbReference>
<evidence type="ECO:0000313" key="9">
    <source>
        <dbReference type="EMBL" id="KAK9503984.1"/>
    </source>
</evidence>
<sequence>MCAATSLSRAQGNDESDNKSDLLVFGYACKIFRDDEKAELIENGSHLIPWMGDEKLKIDRYDGRGALYDLTQYEAQNENNDWTDLNEDSEEDKLCEYERYRSLYLDEVTEQTYREELAKRTQADHAEISYEYDNPVNEPAAQDVNQEVDVTGSKPFVPPAELALPPNIEIPTTIKHNAIIVRTALFLAQQGSQMEILMKVKQQKNRNFDFLSHTDPLHEYYKHVLNLIKSGAYVPQEQYLEESEPPIKEEPEAGDHYLHPSLVTKLTSTNNPSPPPVQTEIKQKPPAPVETSPPDYVQKIIEKMVKYVIKNGPLFETAILKRGDVRFSFLNPKNPYNVFYKDQLAAKQKIIESNKAIALANNRLRAKEETKSEDDSSSNSSLKRKPLPVSFSIKKPKENENLEVPSALPVEESSDEEDSTQNSNSPKPPSSATSSKLADTVETSSEIITVNPLDKRLKKSAEITKKHRQRKDANLQNERKLKVAQFLKDLKKKAS</sequence>
<evidence type="ECO:0000256" key="1">
    <source>
        <dbReference type="ARBA" id="ARBA00022664"/>
    </source>
</evidence>
<keyword evidence="6" id="KW-0508">mRNA splicing</keyword>
<feature type="compositionally biased region" description="Low complexity" evidence="7">
    <location>
        <begin position="420"/>
        <end position="436"/>
    </location>
</feature>
<keyword evidence="1" id="KW-0507">mRNA processing</keyword>
<feature type="domain" description="SURP motif" evidence="8">
    <location>
        <begin position="179"/>
        <end position="221"/>
    </location>
</feature>
<dbReference type="Gene3D" id="1.10.10.790">
    <property type="entry name" value="Surp module"/>
    <property type="match status" value="2"/>
</dbReference>
<reference evidence="9 10" key="1">
    <citation type="submission" date="2022-12" db="EMBL/GenBank/DDBJ databases">
        <title>Chromosome-level genome assembly of true bugs.</title>
        <authorList>
            <person name="Ma L."/>
            <person name="Li H."/>
        </authorList>
    </citation>
    <scope>NUCLEOTIDE SEQUENCE [LARGE SCALE GENOMIC DNA]</scope>
    <source>
        <strain evidence="9">Lab_2022b</strain>
    </source>
</reference>
<dbReference type="InterPro" id="IPR019147">
    <property type="entry name" value="SWAP_N_domain"/>
</dbReference>
<dbReference type="InterPro" id="IPR035967">
    <property type="entry name" value="SWAP/Surp_sf"/>
</dbReference>
<dbReference type="EMBL" id="JAPXFL010000007">
    <property type="protein sequence ID" value="KAK9503984.1"/>
    <property type="molecule type" value="Genomic_DNA"/>
</dbReference>
<keyword evidence="10" id="KW-1185">Reference proteome</keyword>
<accession>A0AAW1D211</accession>
<keyword evidence="2" id="KW-0677">Repeat</keyword>
<dbReference type="InterPro" id="IPR040397">
    <property type="entry name" value="SWAP"/>
</dbReference>
<dbReference type="AlphaFoldDB" id="A0AAW1D211"/>
<dbReference type="GO" id="GO:0003723">
    <property type="term" value="F:RNA binding"/>
    <property type="evidence" value="ECO:0007669"/>
    <property type="project" value="UniProtKB-KW"/>
</dbReference>
<protein>
    <recommendedName>
        <fullName evidence="8">SURP motif domain-containing protein</fullName>
    </recommendedName>
</protein>
<name>A0AAW1D211_9HEMI</name>
<dbReference type="Pfam" id="PF01805">
    <property type="entry name" value="Surp"/>
    <property type="match status" value="2"/>
</dbReference>
<dbReference type="PANTHER" id="PTHR13161">
    <property type="entry name" value="SPLICING FACTOR SUPPRESSOR OF WHITE APRICOT"/>
    <property type="match status" value="1"/>
</dbReference>
<feature type="domain" description="SURP motif" evidence="8">
    <location>
        <begin position="300"/>
        <end position="340"/>
    </location>
</feature>
<dbReference type="Proteomes" id="UP001461498">
    <property type="component" value="Unassembled WGS sequence"/>
</dbReference>
<feature type="region of interest" description="Disordered" evidence="7">
    <location>
        <begin position="365"/>
        <end position="446"/>
    </location>
</feature>
<evidence type="ECO:0000256" key="3">
    <source>
        <dbReference type="ARBA" id="ARBA00022884"/>
    </source>
</evidence>
<proteinExistence type="predicted"/>
<gene>
    <name evidence="9" type="ORF">O3M35_010433</name>
</gene>
<feature type="compositionally biased region" description="Basic and acidic residues" evidence="7">
    <location>
        <begin position="365"/>
        <end position="374"/>
    </location>
</feature>
<dbReference type="PROSITE" id="PS50128">
    <property type="entry name" value="SURP"/>
    <property type="match status" value="2"/>
</dbReference>
<dbReference type="SUPFAM" id="SSF109905">
    <property type="entry name" value="Surp module (SWAP domain)"/>
    <property type="match status" value="2"/>
</dbReference>
<evidence type="ECO:0000256" key="2">
    <source>
        <dbReference type="ARBA" id="ARBA00022737"/>
    </source>
</evidence>
<keyword evidence="4" id="KW-0805">Transcription regulation</keyword>
<evidence type="ECO:0000313" key="10">
    <source>
        <dbReference type="Proteomes" id="UP001461498"/>
    </source>
</evidence>
<dbReference type="Pfam" id="PF09750">
    <property type="entry name" value="DRY_EERY"/>
    <property type="match status" value="1"/>
</dbReference>
<dbReference type="SMART" id="SM01141">
    <property type="entry name" value="DRY_EERY"/>
    <property type="match status" value="1"/>
</dbReference>
<keyword evidence="5" id="KW-0804">Transcription</keyword>
<organism evidence="9 10">
    <name type="scientific">Rhynocoris fuscipes</name>
    <dbReference type="NCBI Taxonomy" id="488301"/>
    <lineage>
        <taxon>Eukaryota</taxon>
        <taxon>Metazoa</taxon>
        <taxon>Ecdysozoa</taxon>
        <taxon>Arthropoda</taxon>
        <taxon>Hexapoda</taxon>
        <taxon>Insecta</taxon>
        <taxon>Pterygota</taxon>
        <taxon>Neoptera</taxon>
        <taxon>Paraneoptera</taxon>
        <taxon>Hemiptera</taxon>
        <taxon>Heteroptera</taxon>
        <taxon>Panheteroptera</taxon>
        <taxon>Cimicomorpha</taxon>
        <taxon>Reduviidae</taxon>
        <taxon>Harpactorinae</taxon>
        <taxon>Harpactorini</taxon>
        <taxon>Rhynocoris</taxon>
    </lineage>
</organism>
<evidence type="ECO:0000256" key="5">
    <source>
        <dbReference type="ARBA" id="ARBA00023163"/>
    </source>
</evidence>
<dbReference type="InterPro" id="IPR000061">
    <property type="entry name" value="Surp"/>
</dbReference>
<evidence type="ECO:0000259" key="8">
    <source>
        <dbReference type="PROSITE" id="PS50128"/>
    </source>
</evidence>
<feature type="region of interest" description="Disordered" evidence="7">
    <location>
        <begin position="264"/>
        <end position="293"/>
    </location>
</feature>
<keyword evidence="3" id="KW-0694">RNA-binding</keyword>
<dbReference type="GO" id="GO:0000395">
    <property type="term" value="P:mRNA 5'-splice site recognition"/>
    <property type="evidence" value="ECO:0007669"/>
    <property type="project" value="TreeGrafter"/>
</dbReference>
<evidence type="ECO:0000256" key="4">
    <source>
        <dbReference type="ARBA" id="ARBA00023015"/>
    </source>
</evidence>
<dbReference type="SMART" id="SM00648">
    <property type="entry name" value="SWAP"/>
    <property type="match status" value="2"/>
</dbReference>
<comment type="caution">
    <text evidence="9">The sequence shown here is derived from an EMBL/GenBank/DDBJ whole genome shotgun (WGS) entry which is preliminary data.</text>
</comment>
<evidence type="ECO:0000256" key="6">
    <source>
        <dbReference type="ARBA" id="ARBA00023187"/>
    </source>
</evidence>